<dbReference type="STRING" id="32473.ENSXCOP00000027484"/>
<evidence type="ECO:0000313" key="3">
    <source>
        <dbReference type="Ensembl" id="ENSXCOP00000027484.1"/>
    </source>
</evidence>
<evidence type="ECO:0000256" key="1">
    <source>
        <dbReference type="ARBA" id="ARBA00005964"/>
    </source>
</evidence>
<evidence type="ECO:0000313" key="4">
    <source>
        <dbReference type="Proteomes" id="UP000261380"/>
    </source>
</evidence>
<dbReference type="SUPFAM" id="SSF53474">
    <property type="entry name" value="alpha/beta-Hydrolases"/>
    <property type="match status" value="1"/>
</dbReference>
<name>A0A3B5MSV4_9TELE</name>
<reference evidence="3" key="2">
    <citation type="submission" date="2025-09" db="UniProtKB">
        <authorList>
            <consortium name="Ensembl"/>
        </authorList>
    </citation>
    <scope>IDENTIFICATION</scope>
</reference>
<feature type="domain" description="Carboxylesterase type B" evidence="2">
    <location>
        <begin position="36"/>
        <end position="245"/>
    </location>
</feature>
<protein>
    <recommendedName>
        <fullName evidence="2">Carboxylesterase type B domain-containing protein</fullName>
    </recommendedName>
</protein>
<dbReference type="PANTHER" id="PTHR11559">
    <property type="entry name" value="CARBOXYLESTERASE"/>
    <property type="match status" value="1"/>
</dbReference>
<dbReference type="InterPro" id="IPR050309">
    <property type="entry name" value="Type-B_Carboxylest/Lipase"/>
</dbReference>
<dbReference type="GeneTree" id="ENSGT00940000155200"/>
<accession>A0A3B5MSV4</accession>
<sequence>MLEGEKENLQFLQVFFHNLSTFFFYISYAPKDQSLRYPVNVDGHFLTESVPELFQKHKLLTVPFMTGINNHEGGFAISDVSFQCSWAFQTTDSQAVIRDLIVNEYTGSGEDRIRNRDGFTELLGDFFFTIPAIKAANAHRDAGAAVYLYEYHHAPTILQKIRPSFVKCDHLDEILTVLGLYACPKEEEEFSRIMMNYWGNFARTGSPNGHGLVKWPKYGAEERYLSLDLKEQVSGQSLRKNRFTFVTQTLPEKIKKLQENAEHSEL</sequence>
<proteinExistence type="inferred from homology"/>
<dbReference type="Ensembl" id="ENSXCOT00000027817.1">
    <property type="protein sequence ID" value="ENSXCOP00000027484.1"/>
    <property type="gene ID" value="ENSXCOG00000020519.1"/>
</dbReference>
<organism evidence="3 4">
    <name type="scientific">Xiphophorus couchianus</name>
    <name type="common">Monterrey platyfish</name>
    <dbReference type="NCBI Taxonomy" id="32473"/>
    <lineage>
        <taxon>Eukaryota</taxon>
        <taxon>Metazoa</taxon>
        <taxon>Chordata</taxon>
        <taxon>Craniata</taxon>
        <taxon>Vertebrata</taxon>
        <taxon>Euteleostomi</taxon>
        <taxon>Actinopterygii</taxon>
        <taxon>Neopterygii</taxon>
        <taxon>Teleostei</taxon>
        <taxon>Neoteleostei</taxon>
        <taxon>Acanthomorphata</taxon>
        <taxon>Ovalentaria</taxon>
        <taxon>Atherinomorphae</taxon>
        <taxon>Cyprinodontiformes</taxon>
        <taxon>Poeciliidae</taxon>
        <taxon>Poeciliinae</taxon>
        <taxon>Xiphophorus</taxon>
    </lineage>
</organism>
<comment type="similarity">
    <text evidence="1">Belongs to the type-B carboxylesterase/lipase family.</text>
</comment>
<dbReference type="AlphaFoldDB" id="A0A3B5MSV4"/>
<dbReference type="InterPro" id="IPR002018">
    <property type="entry name" value="CarbesteraseB"/>
</dbReference>
<keyword evidence="4" id="KW-1185">Reference proteome</keyword>
<dbReference type="Gene3D" id="3.40.50.1820">
    <property type="entry name" value="alpha/beta hydrolase"/>
    <property type="match status" value="1"/>
</dbReference>
<dbReference type="InterPro" id="IPR029058">
    <property type="entry name" value="AB_hydrolase_fold"/>
</dbReference>
<dbReference type="Proteomes" id="UP000261380">
    <property type="component" value="Unplaced"/>
</dbReference>
<reference evidence="3" key="1">
    <citation type="submission" date="2025-08" db="UniProtKB">
        <authorList>
            <consortium name="Ensembl"/>
        </authorList>
    </citation>
    <scope>IDENTIFICATION</scope>
</reference>
<evidence type="ECO:0000259" key="2">
    <source>
        <dbReference type="Pfam" id="PF00135"/>
    </source>
</evidence>
<dbReference type="Pfam" id="PF00135">
    <property type="entry name" value="COesterase"/>
    <property type="match status" value="1"/>
</dbReference>